<organism evidence="2 3">
    <name type="scientific">Bradyrhizobium manausense</name>
    <dbReference type="NCBI Taxonomy" id="989370"/>
    <lineage>
        <taxon>Bacteria</taxon>
        <taxon>Pseudomonadati</taxon>
        <taxon>Pseudomonadota</taxon>
        <taxon>Alphaproteobacteria</taxon>
        <taxon>Hyphomicrobiales</taxon>
        <taxon>Nitrobacteraceae</taxon>
        <taxon>Bradyrhizobium</taxon>
    </lineage>
</organism>
<comment type="cofactor">
    <cofactor evidence="1">
        <name>pyridoxal 5'-phosphate</name>
        <dbReference type="ChEBI" id="CHEBI:597326"/>
    </cofactor>
</comment>
<evidence type="ECO:0000256" key="1">
    <source>
        <dbReference type="ARBA" id="ARBA00001933"/>
    </source>
</evidence>
<dbReference type="Gene3D" id="3.90.1150.10">
    <property type="entry name" value="Aspartate Aminotransferase, domain 1"/>
    <property type="match status" value="1"/>
</dbReference>
<evidence type="ECO:0008006" key="4">
    <source>
        <dbReference type="Google" id="ProtNLM"/>
    </source>
</evidence>
<reference evidence="2 3" key="1">
    <citation type="submission" date="2015-09" db="EMBL/GenBank/DDBJ databases">
        <title>Draft Genome Sequence of Bradyrhizobium manausense Strain BR 3351T, a Novel Symbiotic Nitrogen-Fixing Alphaproteobacterium Isolated from Brazilian Amazon Rain Forest.</title>
        <authorList>
            <person name="De Araujo J.L."/>
            <person name="Zilli J.E."/>
        </authorList>
    </citation>
    <scope>NUCLEOTIDE SEQUENCE [LARGE SCALE GENOMIC DNA]</scope>
    <source>
        <strain evidence="2 3">BR3351</strain>
    </source>
</reference>
<accession>A0A0R3D132</accession>
<sequence length="209" mass="23206">MWVEGPEIMAVFDPTHGKPALPHAGTFTANPVTMRAGLAAMPALTPESFAHLDHRGSLLREGITGALDLHGLARQCVRLGSLFKLDFTALPAIDYHSVDPGPPERRKLDSFHKGLLDRRVLSMSYGLFALSTAMTEATRARLSAPLTRRWLKSQEILTCRSLRRLTEDDLRSQWVINDSFSSCRGDRSGCARNVFSIQPRRAWIPCHGS</sequence>
<gene>
    <name evidence="2" type="ORF">AOQ71_36345</name>
</gene>
<dbReference type="PANTHER" id="PTHR43713:SF3">
    <property type="entry name" value="GLUTAMATE-1-SEMIALDEHYDE 2,1-AMINOMUTASE 1, CHLOROPLASTIC-RELATED"/>
    <property type="match status" value="1"/>
</dbReference>
<dbReference type="PANTHER" id="PTHR43713">
    <property type="entry name" value="GLUTAMATE-1-SEMIALDEHYDE 2,1-AMINOMUTASE"/>
    <property type="match status" value="1"/>
</dbReference>
<comment type="caution">
    <text evidence="2">The sequence shown here is derived from an EMBL/GenBank/DDBJ whole genome shotgun (WGS) entry which is preliminary data.</text>
</comment>
<dbReference type="InterPro" id="IPR015424">
    <property type="entry name" value="PyrdxlP-dep_Trfase"/>
</dbReference>
<name>A0A0R3D132_9BRAD</name>
<dbReference type="SUPFAM" id="SSF53383">
    <property type="entry name" value="PLP-dependent transferases"/>
    <property type="match status" value="1"/>
</dbReference>
<dbReference type="Gene3D" id="3.40.640.10">
    <property type="entry name" value="Type I PLP-dependent aspartate aminotransferase-like (Major domain)"/>
    <property type="match status" value="1"/>
</dbReference>
<dbReference type="InterPro" id="IPR015422">
    <property type="entry name" value="PyrdxlP-dep_Trfase_small"/>
</dbReference>
<keyword evidence="3" id="KW-1185">Reference proteome</keyword>
<evidence type="ECO:0000313" key="2">
    <source>
        <dbReference type="EMBL" id="KRQ02062.1"/>
    </source>
</evidence>
<dbReference type="STRING" id="989370.AOQ71_36345"/>
<dbReference type="InterPro" id="IPR015421">
    <property type="entry name" value="PyrdxlP-dep_Trfase_major"/>
</dbReference>
<dbReference type="EMBL" id="LJYG01000111">
    <property type="protein sequence ID" value="KRQ02062.1"/>
    <property type="molecule type" value="Genomic_DNA"/>
</dbReference>
<evidence type="ECO:0000313" key="3">
    <source>
        <dbReference type="Proteomes" id="UP000051936"/>
    </source>
</evidence>
<dbReference type="AlphaFoldDB" id="A0A0R3D132"/>
<proteinExistence type="predicted"/>
<dbReference type="Proteomes" id="UP000051936">
    <property type="component" value="Unassembled WGS sequence"/>
</dbReference>
<protein>
    <recommendedName>
        <fullName evidence="4">Glutamate-1-semialdehyde 2,1-aminomutase</fullName>
    </recommendedName>
</protein>